<dbReference type="GO" id="GO:0020037">
    <property type="term" value="F:heme binding"/>
    <property type="evidence" value="ECO:0007669"/>
    <property type="project" value="InterPro"/>
</dbReference>
<feature type="transmembrane region" description="Helical" evidence="10">
    <location>
        <begin position="124"/>
        <end position="152"/>
    </location>
</feature>
<dbReference type="GO" id="GO:0015232">
    <property type="term" value="F:heme transmembrane transporter activity"/>
    <property type="evidence" value="ECO:0007669"/>
    <property type="project" value="InterPro"/>
</dbReference>
<dbReference type="Pfam" id="PF01578">
    <property type="entry name" value="Cytochrom_C_asm"/>
    <property type="match status" value="1"/>
</dbReference>
<dbReference type="OrthoDB" id="9814290at2"/>
<dbReference type="AlphaFoldDB" id="A0A1B9F699"/>
<evidence type="ECO:0000256" key="8">
    <source>
        <dbReference type="ARBA" id="ARBA00023078"/>
    </source>
</evidence>
<dbReference type="PANTHER" id="PTHR30071:SF1">
    <property type="entry name" value="CYTOCHROME B_B6 PROTEIN-RELATED"/>
    <property type="match status" value="1"/>
</dbReference>
<evidence type="ECO:0000256" key="10">
    <source>
        <dbReference type="SAM" id="Phobius"/>
    </source>
</evidence>
<reference evidence="12 13" key="1">
    <citation type="submission" date="2016-06" db="EMBL/GenBank/DDBJ databases">
        <title>Respiratory ammonification of nitrate coupled to the oxidation of elemental sulfur in deep-sea autotrophic thermophilic bacteria.</title>
        <authorList>
            <person name="Slobodkina G.B."/>
            <person name="Mardanov A.V."/>
            <person name="Ravin N.V."/>
            <person name="Frolova A.A."/>
            <person name="Viryasiv M.B."/>
            <person name="Chernyh N.A."/>
            <person name="Bonch-Osmolovskaya E.A."/>
            <person name="Slobodkin A.I."/>
        </authorList>
    </citation>
    <scope>NUCLEOTIDE SEQUENCE [LARGE SCALE GENOMIC DNA]</scope>
    <source>
        <strain evidence="12 13">S69</strain>
    </source>
</reference>
<comment type="function">
    <text evidence="1">Required for the export of heme to the periplasm for the biogenesis of c-type cytochromes.</text>
</comment>
<keyword evidence="6" id="KW-0201">Cytochrome c-type biogenesis</keyword>
<dbReference type="PANTHER" id="PTHR30071">
    <property type="entry name" value="HEME EXPORTER PROTEIN C"/>
    <property type="match status" value="1"/>
</dbReference>
<dbReference type="GO" id="GO:0005886">
    <property type="term" value="C:plasma membrane"/>
    <property type="evidence" value="ECO:0007669"/>
    <property type="project" value="TreeGrafter"/>
</dbReference>
<evidence type="ECO:0000256" key="4">
    <source>
        <dbReference type="ARBA" id="ARBA00016463"/>
    </source>
</evidence>
<name>A0A1B9F699_9BACT</name>
<feature type="transmembrane region" description="Helical" evidence="10">
    <location>
        <begin position="242"/>
        <end position="264"/>
    </location>
</feature>
<comment type="subcellular location">
    <subcellularLocation>
        <location evidence="2">Membrane</location>
        <topology evidence="2">Multi-pass membrane protein</topology>
    </subcellularLocation>
</comment>
<evidence type="ECO:0000256" key="7">
    <source>
        <dbReference type="ARBA" id="ARBA00022989"/>
    </source>
</evidence>
<feature type="domain" description="Cytochrome c assembly protein" evidence="11">
    <location>
        <begin position="63"/>
        <end position="266"/>
    </location>
</feature>
<evidence type="ECO:0000256" key="9">
    <source>
        <dbReference type="ARBA" id="ARBA00023136"/>
    </source>
</evidence>
<gene>
    <name evidence="12" type="ORF">DBT_1189</name>
</gene>
<evidence type="ECO:0000313" key="12">
    <source>
        <dbReference type="EMBL" id="OCC15442.1"/>
    </source>
</evidence>
<feature type="transmembrane region" description="Helical" evidence="10">
    <location>
        <begin position="61"/>
        <end position="83"/>
    </location>
</feature>
<feature type="transmembrane region" description="Helical" evidence="10">
    <location>
        <begin position="6"/>
        <end position="27"/>
    </location>
</feature>
<evidence type="ECO:0000256" key="1">
    <source>
        <dbReference type="ARBA" id="ARBA00002442"/>
    </source>
</evidence>
<dbReference type="NCBIfam" id="TIGR03144">
    <property type="entry name" value="cytochr_II_ccsB"/>
    <property type="match status" value="1"/>
</dbReference>
<dbReference type="InterPro" id="IPR003557">
    <property type="entry name" value="Cyt_c_biogenesis_CcmC"/>
</dbReference>
<keyword evidence="8" id="KW-0793">Thylakoid</keyword>
<evidence type="ECO:0000313" key="13">
    <source>
        <dbReference type="Proteomes" id="UP000093080"/>
    </source>
</evidence>
<dbReference type="InterPro" id="IPR045062">
    <property type="entry name" value="Cyt_c_biogenesis_CcsA/CcmC"/>
</dbReference>
<comment type="caution">
    <text evidence="12">The sequence shown here is derived from an EMBL/GenBank/DDBJ whole genome shotgun (WGS) entry which is preliminary data.</text>
</comment>
<dbReference type="InterPro" id="IPR002541">
    <property type="entry name" value="Cyt_c_assembly"/>
</dbReference>
<dbReference type="PRINTS" id="PR01386">
    <property type="entry name" value="CCMCBIOGNSIS"/>
</dbReference>
<feature type="transmembrane region" description="Helical" evidence="10">
    <location>
        <begin position="95"/>
        <end position="112"/>
    </location>
</feature>
<dbReference type="EMBL" id="MAGO01000005">
    <property type="protein sequence ID" value="OCC15442.1"/>
    <property type="molecule type" value="Genomic_DNA"/>
</dbReference>
<feature type="transmembrane region" description="Helical" evidence="10">
    <location>
        <begin position="34"/>
        <end position="55"/>
    </location>
</feature>
<evidence type="ECO:0000256" key="6">
    <source>
        <dbReference type="ARBA" id="ARBA00022748"/>
    </source>
</evidence>
<dbReference type="GO" id="GO:0017004">
    <property type="term" value="P:cytochrome complex assembly"/>
    <property type="evidence" value="ECO:0007669"/>
    <property type="project" value="UniProtKB-KW"/>
</dbReference>
<evidence type="ECO:0000259" key="11">
    <source>
        <dbReference type="Pfam" id="PF01578"/>
    </source>
</evidence>
<keyword evidence="7 10" id="KW-1133">Transmembrane helix</keyword>
<comment type="similarity">
    <text evidence="3">Belongs to the CcmC/CycZ/HelC family.</text>
</comment>
<evidence type="ECO:0000256" key="2">
    <source>
        <dbReference type="ARBA" id="ARBA00004141"/>
    </source>
</evidence>
<dbReference type="InterPro" id="IPR017562">
    <property type="entry name" value="Cyt_c_biogenesis_CcsA"/>
</dbReference>
<dbReference type="PATRIC" id="fig|1156395.6.peg.1204"/>
<protein>
    <recommendedName>
        <fullName evidence="4">Heme exporter protein C</fullName>
    </recommendedName>
</protein>
<evidence type="ECO:0000256" key="5">
    <source>
        <dbReference type="ARBA" id="ARBA00022692"/>
    </source>
</evidence>
<evidence type="ECO:0000256" key="3">
    <source>
        <dbReference type="ARBA" id="ARBA00005840"/>
    </source>
</evidence>
<keyword evidence="9 10" id="KW-0472">Membrane</keyword>
<dbReference type="RefSeq" id="WP_067617539.1">
    <property type="nucleotide sequence ID" value="NZ_MAGO01000005.1"/>
</dbReference>
<accession>A0A1B9F699</accession>
<keyword evidence="13" id="KW-1185">Reference proteome</keyword>
<dbReference type="STRING" id="1156395.DBT_1189"/>
<organism evidence="12 13">
    <name type="scientific">Dissulfuribacter thermophilus</name>
    <dbReference type="NCBI Taxonomy" id="1156395"/>
    <lineage>
        <taxon>Bacteria</taxon>
        <taxon>Pseudomonadati</taxon>
        <taxon>Thermodesulfobacteriota</taxon>
        <taxon>Dissulfuribacteria</taxon>
        <taxon>Dissulfuribacterales</taxon>
        <taxon>Dissulfuribacteraceae</taxon>
        <taxon>Dissulfuribacter</taxon>
    </lineage>
</organism>
<proteinExistence type="inferred from homology"/>
<dbReference type="Proteomes" id="UP000093080">
    <property type="component" value="Unassembled WGS sequence"/>
</dbReference>
<sequence>MDRFFFVLAFLVYGVSFGGFFVHMITLKKPVKRAALWVLFCGFILHGLSIGARWYESGHPPVVNFHETLSFVAFFMTGLYLALEQKYRLKTIGTFVTPIILLIMAAAAVQPQRVVPLPPALQSIWLPIHATICLISYAVFALSFCISVMFLIQERQIKKKHLGGLFKRLPSLDALDVMNERCLKVGFPLLTIGIVTGSIWAEEAWGRYWGWDPKETWSLITWLWYAAILHQRLTVGWRGRRAAIMTIIGFLTLIFTFIGVNFLLSGEHSYVSRF</sequence>
<keyword evidence="5 10" id="KW-0812">Transmembrane</keyword>